<accession>A0A6P7N7R2</accession>
<dbReference type="Proteomes" id="UP000515150">
    <property type="component" value="Chromosome 8"/>
</dbReference>
<dbReference type="InterPro" id="IPR036116">
    <property type="entry name" value="FN3_sf"/>
</dbReference>
<feature type="compositionally biased region" description="Polar residues" evidence="8">
    <location>
        <begin position="649"/>
        <end position="658"/>
    </location>
</feature>
<keyword evidence="4 9" id="KW-1133">Transmembrane helix</keyword>
<dbReference type="PANTHER" id="PTHR23037:SF32">
    <property type="entry name" value="INTERLEUKIN-4 RECEPTOR SUBUNIT ALPHA"/>
    <property type="match status" value="1"/>
</dbReference>
<evidence type="ECO:0000256" key="2">
    <source>
        <dbReference type="ARBA" id="ARBA00022692"/>
    </source>
</evidence>
<dbReference type="KEGG" id="bspl:114860172"/>
<dbReference type="InterPro" id="IPR013783">
    <property type="entry name" value="Ig-like_fold"/>
</dbReference>
<name>A0A6P7N7R2_BETSP</name>
<evidence type="ECO:0000313" key="11">
    <source>
        <dbReference type="Proteomes" id="UP000515150"/>
    </source>
</evidence>
<dbReference type="SMART" id="SM00060">
    <property type="entry name" value="FN3"/>
    <property type="match status" value="2"/>
</dbReference>
<feature type="domain" description="Fibronectin type-III" evidence="10">
    <location>
        <begin position="367"/>
        <end position="464"/>
    </location>
</feature>
<evidence type="ECO:0000256" key="7">
    <source>
        <dbReference type="ARBA" id="ARBA00023180"/>
    </source>
</evidence>
<dbReference type="Pfam" id="PF00041">
    <property type="entry name" value="fn3"/>
    <property type="match status" value="1"/>
</dbReference>
<dbReference type="SUPFAM" id="SSF49265">
    <property type="entry name" value="Fibronectin type III"/>
    <property type="match status" value="4"/>
</dbReference>
<dbReference type="PANTHER" id="PTHR23037">
    <property type="entry name" value="CYTOKINE RECEPTOR"/>
    <property type="match status" value="1"/>
</dbReference>
<reference evidence="12" key="1">
    <citation type="submission" date="2025-08" db="UniProtKB">
        <authorList>
            <consortium name="RefSeq"/>
        </authorList>
    </citation>
    <scope>IDENTIFICATION</scope>
</reference>
<feature type="region of interest" description="Disordered" evidence="8">
    <location>
        <begin position="649"/>
        <end position="716"/>
    </location>
</feature>
<evidence type="ECO:0000256" key="3">
    <source>
        <dbReference type="ARBA" id="ARBA00022729"/>
    </source>
</evidence>
<dbReference type="GO" id="GO:0009897">
    <property type="term" value="C:external side of plasma membrane"/>
    <property type="evidence" value="ECO:0007669"/>
    <property type="project" value="TreeGrafter"/>
</dbReference>
<evidence type="ECO:0000256" key="9">
    <source>
        <dbReference type="SAM" id="Phobius"/>
    </source>
</evidence>
<keyword evidence="5 9" id="KW-0472">Membrane</keyword>
<evidence type="ECO:0000256" key="8">
    <source>
        <dbReference type="SAM" id="MobiDB-lite"/>
    </source>
</evidence>
<evidence type="ECO:0000256" key="4">
    <source>
        <dbReference type="ARBA" id="ARBA00022989"/>
    </source>
</evidence>
<protein>
    <submittedName>
        <fullName evidence="12">Cytokine receptor common subunit beta</fullName>
    </submittedName>
</protein>
<sequence>MRSWITRRVRLWQEGRRTEAEGPREADHTRVGDVNTSAQLSVAGTMLLLWVVLCSALPHLTHSRCVVNESSSWNASPLLDLQCENDYETSVNCSWTADGNAALQLWLQRGELRQPCEPYQPAAARGRLHCRVETRTWAIGITHTFFFLKREANCSSAAPRPVHLLQQLRARPPVDLSSHGTGDGGRRISWSCPYPPSSSLSSGLRYQLSYRPADDDWTTENVSGTSLTLDRQRLLPGHAYEARVRSRARLGQWSRWSPVVTWRTPHDAGQPPLLHCELDGDTEVTCSWDMSGDLARIMFYELTWRQDRSASPERRCVNPTVRSDPRGAVLRFSCSLTAADPAHLLLELQPRHSAKTFNPTRHIVAKPPQKVKLKEEDSNWVVEWTKPHTPLDLDYEVCFYRTHHQEPRTCRSTSVLRLVIPAEQLVPSQDYELLVRSLLVPGEGTKYEGRPSEWVGPEKWTSHPAPWSVTYVIYVLISLFVAAIFLVFYCVFHRVLPACQRRVVLWVDSVPSPGKSKILSEIQSSTSRTHVQSEDTSMCKVLHFDADCSSHVSLWPLKTADVLEPDEGVWNCNNLCTPEEVPGSDTSSMSFSGPYIFCQTSQTAQRASGEKSEEVTEDRVSSDPPSPAHFALFGDGYVCLPSRAASRSTQDLVSNHNANKQDQRGPDAAGRTGVQPELAEVASRDQPPAYTPTAFSPWPQGGQMKASGYCFLPTPK</sequence>
<dbReference type="Gene3D" id="2.60.40.10">
    <property type="entry name" value="Immunoglobulins"/>
    <property type="match status" value="4"/>
</dbReference>
<evidence type="ECO:0000259" key="10">
    <source>
        <dbReference type="PROSITE" id="PS50853"/>
    </source>
</evidence>
<keyword evidence="3" id="KW-0732">Signal</keyword>
<evidence type="ECO:0000313" key="12">
    <source>
        <dbReference type="RefSeq" id="XP_029014393.1"/>
    </source>
</evidence>
<dbReference type="CTD" id="1439"/>
<keyword evidence="2 9" id="KW-0812">Transmembrane</keyword>
<comment type="subcellular location">
    <subcellularLocation>
        <location evidence="1">Membrane</location>
        <topology evidence="1">Single-pass type I membrane protein</topology>
    </subcellularLocation>
</comment>
<feature type="compositionally biased region" description="Basic and acidic residues" evidence="8">
    <location>
        <begin position="608"/>
        <end position="621"/>
    </location>
</feature>
<dbReference type="RefSeq" id="XP_029014393.1">
    <property type="nucleotide sequence ID" value="XM_029158560.3"/>
</dbReference>
<organism evidence="11 12">
    <name type="scientific">Betta splendens</name>
    <name type="common">Siamese fighting fish</name>
    <dbReference type="NCBI Taxonomy" id="158456"/>
    <lineage>
        <taxon>Eukaryota</taxon>
        <taxon>Metazoa</taxon>
        <taxon>Chordata</taxon>
        <taxon>Craniata</taxon>
        <taxon>Vertebrata</taxon>
        <taxon>Euteleostomi</taxon>
        <taxon>Actinopterygii</taxon>
        <taxon>Neopterygii</taxon>
        <taxon>Teleostei</taxon>
        <taxon>Neoteleostei</taxon>
        <taxon>Acanthomorphata</taxon>
        <taxon>Anabantaria</taxon>
        <taxon>Anabantiformes</taxon>
        <taxon>Anabantoidei</taxon>
        <taxon>Osphronemidae</taxon>
        <taxon>Betta</taxon>
    </lineage>
</organism>
<feature type="transmembrane region" description="Helical" evidence="9">
    <location>
        <begin position="471"/>
        <end position="492"/>
    </location>
</feature>
<dbReference type="OrthoDB" id="8906725at2759"/>
<gene>
    <name evidence="12" type="primary">csf2rb</name>
</gene>
<keyword evidence="11" id="KW-1185">Reference proteome</keyword>
<evidence type="ECO:0000256" key="5">
    <source>
        <dbReference type="ARBA" id="ARBA00023136"/>
    </source>
</evidence>
<dbReference type="CDD" id="cd00063">
    <property type="entry name" value="FN3"/>
    <property type="match status" value="2"/>
</dbReference>
<evidence type="ECO:0000256" key="6">
    <source>
        <dbReference type="ARBA" id="ARBA00023170"/>
    </source>
</evidence>
<dbReference type="InParanoid" id="A0A6P7N7R2"/>
<dbReference type="GO" id="GO:0004896">
    <property type="term" value="F:cytokine receptor activity"/>
    <property type="evidence" value="ECO:0007669"/>
    <property type="project" value="TreeGrafter"/>
</dbReference>
<dbReference type="GeneID" id="114860172"/>
<evidence type="ECO:0000256" key="1">
    <source>
        <dbReference type="ARBA" id="ARBA00004479"/>
    </source>
</evidence>
<proteinExistence type="predicted"/>
<dbReference type="PROSITE" id="PS50853">
    <property type="entry name" value="FN3"/>
    <property type="match status" value="2"/>
</dbReference>
<feature type="region of interest" description="Disordered" evidence="8">
    <location>
        <begin position="602"/>
        <end position="626"/>
    </location>
</feature>
<keyword evidence="6 12" id="KW-0675">Receptor</keyword>
<keyword evidence="7" id="KW-0325">Glycoprotein</keyword>
<feature type="domain" description="Fibronectin type-III" evidence="10">
    <location>
        <begin position="172"/>
        <end position="267"/>
    </location>
</feature>
<dbReference type="InterPro" id="IPR003961">
    <property type="entry name" value="FN3_dom"/>
</dbReference>
<dbReference type="AlphaFoldDB" id="A0A6P7N7R2"/>